<keyword evidence="1" id="KW-0812">Transmembrane</keyword>
<evidence type="ECO:0000259" key="2">
    <source>
        <dbReference type="Pfam" id="PF09323"/>
    </source>
</evidence>
<evidence type="ECO:0000313" key="5">
    <source>
        <dbReference type="Proteomes" id="UP000640930"/>
    </source>
</evidence>
<evidence type="ECO:0000259" key="3">
    <source>
        <dbReference type="Pfam" id="PF21537"/>
    </source>
</evidence>
<dbReference type="InterPro" id="IPR048493">
    <property type="entry name" value="DUF1980_N"/>
</dbReference>
<dbReference type="NCBIfam" id="TIGR03943">
    <property type="entry name" value="TIGR03943 family putative permease subunit"/>
    <property type="match status" value="1"/>
</dbReference>
<dbReference type="InterPro" id="IPR052955">
    <property type="entry name" value="UPF0703_membrane_permease"/>
</dbReference>
<accession>A0ABR8X7Y9</accession>
<organism evidence="4 5">
    <name type="scientific">Ureibacillus galli</name>
    <dbReference type="NCBI Taxonomy" id="2762222"/>
    <lineage>
        <taxon>Bacteria</taxon>
        <taxon>Bacillati</taxon>
        <taxon>Bacillota</taxon>
        <taxon>Bacilli</taxon>
        <taxon>Bacillales</taxon>
        <taxon>Caryophanaceae</taxon>
        <taxon>Ureibacillus</taxon>
    </lineage>
</organism>
<dbReference type="InterPro" id="IPR048447">
    <property type="entry name" value="DUF1980_C"/>
</dbReference>
<keyword evidence="1" id="KW-0472">Membrane</keyword>
<dbReference type="Proteomes" id="UP000640930">
    <property type="component" value="Unassembled WGS sequence"/>
</dbReference>
<dbReference type="PANTHER" id="PTHR40047">
    <property type="entry name" value="UPF0703 PROTEIN YCGQ"/>
    <property type="match status" value="1"/>
</dbReference>
<protein>
    <submittedName>
        <fullName evidence="4">TIGR03943 family protein</fullName>
    </submittedName>
</protein>
<name>A0ABR8X7Y9_9BACL</name>
<feature type="domain" description="DUF1980" evidence="3">
    <location>
        <begin position="164"/>
        <end position="296"/>
    </location>
</feature>
<dbReference type="EMBL" id="JACSQA010000001">
    <property type="protein sequence ID" value="MBD8025318.1"/>
    <property type="molecule type" value="Genomic_DNA"/>
</dbReference>
<evidence type="ECO:0000256" key="1">
    <source>
        <dbReference type="SAM" id="Phobius"/>
    </source>
</evidence>
<keyword evidence="5" id="KW-1185">Reference proteome</keyword>
<feature type="domain" description="DUF1980" evidence="2">
    <location>
        <begin position="9"/>
        <end position="122"/>
    </location>
</feature>
<dbReference type="PANTHER" id="PTHR40047:SF1">
    <property type="entry name" value="UPF0703 PROTEIN YCGQ"/>
    <property type="match status" value="1"/>
</dbReference>
<dbReference type="InterPro" id="IPR015402">
    <property type="entry name" value="DUF1980"/>
</dbReference>
<gene>
    <name evidence="4" type="ORF">H9636_01485</name>
</gene>
<feature type="transmembrane region" description="Helical" evidence="1">
    <location>
        <begin position="7"/>
        <end position="24"/>
    </location>
</feature>
<comment type="caution">
    <text evidence="4">The sequence shown here is derived from an EMBL/GenBank/DDBJ whole genome shotgun (WGS) entry which is preliminary data.</text>
</comment>
<keyword evidence="1" id="KW-1133">Transmembrane helix</keyword>
<dbReference type="Pfam" id="PF21537">
    <property type="entry name" value="DUF1980_C"/>
    <property type="match status" value="1"/>
</dbReference>
<sequence length="303" mass="34554">MQFHLQHFIKAIVLGVFVLFFLDLHLSGDIMKYINPKYQNISKLAAGIFIVLFFVQLFRIFQRKGKGHHHGCGPGCHHGHDHGNEQFNLSRLFSYSVMIFPIITGFAFEPATLNSTIASNKGSIFSQVNQKETSPLNETTLTDKENIDIYSSDHVPLVNNNYLSNEEYEKKLLLLENSETIQMQEDIFGTYYEELNEQPKDYVGRTIKMSGFVFKEDGVNSNQLVVSRFMITHCIADASILGLLAEFKEANSFKEDTWLEIEGVLDVTKYGEYEIPVIKATSWKVIDEPTEPYVYPVLTLADS</sequence>
<reference evidence="4 5" key="1">
    <citation type="submission" date="2020-08" db="EMBL/GenBank/DDBJ databases">
        <title>A Genomic Blueprint of the Chicken Gut Microbiome.</title>
        <authorList>
            <person name="Gilroy R."/>
            <person name="Ravi A."/>
            <person name="Getino M."/>
            <person name="Pursley I."/>
            <person name="Horton D.L."/>
            <person name="Alikhan N.-F."/>
            <person name="Baker D."/>
            <person name="Gharbi K."/>
            <person name="Hall N."/>
            <person name="Watson M."/>
            <person name="Adriaenssens E.M."/>
            <person name="Foster-Nyarko E."/>
            <person name="Jarju S."/>
            <person name="Secka A."/>
            <person name="Antonio M."/>
            <person name="Oren A."/>
            <person name="Chaudhuri R."/>
            <person name="La Ragione R.M."/>
            <person name="Hildebrand F."/>
            <person name="Pallen M.J."/>
        </authorList>
    </citation>
    <scope>NUCLEOTIDE SEQUENCE [LARGE SCALE GENOMIC DNA]</scope>
    <source>
        <strain evidence="4 5">Re31</strain>
    </source>
</reference>
<evidence type="ECO:0000313" key="4">
    <source>
        <dbReference type="EMBL" id="MBD8025318.1"/>
    </source>
</evidence>
<feature type="transmembrane region" description="Helical" evidence="1">
    <location>
        <begin position="92"/>
        <end position="108"/>
    </location>
</feature>
<feature type="transmembrane region" description="Helical" evidence="1">
    <location>
        <begin position="44"/>
        <end position="61"/>
    </location>
</feature>
<dbReference type="Pfam" id="PF09323">
    <property type="entry name" value="DUF1980"/>
    <property type="match status" value="1"/>
</dbReference>
<dbReference type="RefSeq" id="WP_191705870.1">
    <property type="nucleotide sequence ID" value="NZ_JACSQA010000001.1"/>
</dbReference>
<proteinExistence type="predicted"/>